<dbReference type="RefSeq" id="XP_016227151.1">
    <property type="nucleotide sequence ID" value="XM_016367633.1"/>
</dbReference>
<dbReference type="Gene3D" id="3.90.180.10">
    <property type="entry name" value="Medium-chain alcohol dehydrogenases, catalytic domain"/>
    <property type="match status" value="1"/>
</dbReference>
<gene>
    <name evidence="2" type="ORF">PV10_03213</name>
</gene>
<protein>
    <recommendedName>
        <fullName evidence="4">Enoyl reductase (ER) domain-containing protein</fullName>
    </recommendedName>
</protein>
<accession>A0A0D1ZLV2</accession>
<dbReference type="InterPro" id="IPR051397">
    <property type="entry name" value="Zn-ADH-like_protein"/>
</dbReference>
<evidence type="ECO:0000313" key="3">
    <source>
        <dbReference type="Proteomes" id="UP000054302"/>
    </source>
</evidence>
<dbReference type="STRING" id="212818.A0A0D1ZLV2"/>
<dbReference type="GeneID" id="27321058"/>
<dbReference type="HOGENOM" id="CLU_026673_7_0_1"/>
<dbReference type="SUPFAM" id="SSF50129">
    <property type="entry name" value="GroES-like"/>
    <property type="match status" value="1"/>
</dbReference>
<feature type="compositionally biased region" description="Low complexity" evidence="1">
    <location>
        <begin position="9"/>
        <end position="28"/>
    </location>
</feature>
<dbReference type="VEuPathDB" id="FungiDB:PV10_03213"/>
<dbReference type="PANTHER" id="PTHR43677:SF11">
    <property type="entry name" value="ZINC-CONTAINING ALCOHOL DEHYDROGENASE"/>
    <property type="match status" value="1"/>
</dbReference>
<organism evidence="2 3">
    <name type="scientific">Exophiala mesophila</name>
    <name type="common">Black yeast-like fungus</name>
    <dbReference type="NCBI Taxonomy" id="212818"/>
    <lineage>
        <taxon>Eukaryota</taxon>
        <taxon>Fungi</taxon>
        <taxon>Dikarya</taxon>
        <taxon>Ascomycota</taxon>
        <taxon>Pezizomycotina</taxon>
        <taxon>Eurotiomycetes</taxon>
        <taxon>Chaetothyriomycetidae</taxon>
        <taxon>Chaetothyriales</taxon>
        <taxon>Herpotrichiellaceae</taxon>
        <taxon>Exophiala</taxon>
    </lineage>
</organism>
<dbReference type="PANTHER" id="PTHR43677">
    <property type="entry name" value="SHORT-CHAIN DEHYDROGENASE/REDUCTASE"/>
    <property type="match status" value="1"/>
</dbReference>
<dbReference type="GO" id="GO:0016491">
    <property type="term" value="F:oxidoreductase activity"/>
    <property type="evidence" value="ECO:0007669"/>
    <property type="project" value="TreeGrafter"/>
</dbReference>
<dbReference type="Gene3D" id="3.40.50.720">
    <property type="entry name" value="NAD(P)-binding Rossmann-like Domain"/>
    <property type="match status" value="1"/>
</dbReference>
<evidence type="ECO:0000313" key="2">
    <source>
        <dbReference type="EMBL" id="KIV95577.1"/>
    </source>
</evidence>
<dbReference type="AlphaFoldDB" id="A0A0D1ZLV2"/>
<dbReference type="OMA" id="DYLWGHS"/>
<name>A0A0D1ZLV2_EXOME</name>
<reference evidence="2 3" key="1">
    <citation type="submission" date="2015-01" db="EMBL/GenBank/DDBJ databases">
        <title>The Genome Sequence of Exophiala mesophila CBS40295.</title>
        <authorList>
            <consortium name="The Broad Institute Genomics Platform"/>
            <person name="Cuomo C."/>
            <person name="de Hoog S."/>
            <person name="Gorbushina A."/>
            <person name="Stielow B."/>
            <person name="Teixiera M."/>
            <person name="Abouelleil A."/>
            <person name="Chapman S.B."/>
            <person name="Priest M."/>
            <person name="Young S.K."/>
            <person name="Wortman J."/>
            <person name="Nusbaum C."/>
            <person name="Birren B."/>
        </authorList>
    </citation>
    <scope>NUCLEOTIDE SEQUENCE [LARGE SCALE GENOMIC DNA]</scope>
    <source>
        <strain evidence="2 3">CBS 40295</strain>
    </source>
</reference>
<dbReference type="OrthoDB" id="809632at2759"/>
<dbReference type="Proteomes" id="UP000054302">
    <property type="component" value="Unassembled WGS sequence"/>
</dbReference>
<proteinExistence type="predicted"/>
<keyword evidence="3" id="KW-1185">Reference proteome</keyword>
<dbReference type="EMBL" id="KN847521">
    <property type="protein sequence ID" value="KIV95577.1"/>
    <property type="molecule type" value="Genomic_DNA"/>
</dbReference>
<dbReference type="SUPFAM" id="SSF51735">
    <property type="entry name" value="NAD(P)-binding Rossmann-fold domains"/>
    <property type="match status" value="1"/>
</dbReference>
<sequence>MTMRAITVSSWGASPAFSSSHPSPAAPTSDQVTLKILAAGLHQLVRAQASGTHYSTTSATLPYVPGSDGVGVTPDGQTVYFSSIATGGAFAESITVPKSAITPIPEGADPVQIAGLLNPGMSSWMALKTRTENLPAKFTVAIVGVTAISGKVAVQFSRLIGAGRVIGLARNAKELAAIDLDERIVLKDNPEETDYSTLGDVDVILDYLYGPGIMALLNALKSSVPTQYVQIGSMASQDLSFPAAIFRSKNLTIRGSGPGAWSGAQFGEQLPSLLAAVAKLPNLDLKVRKLEDAEQAWAAKRDRTVFVP</sequence>
<evidence type="ECO:0008006" key="4">
    <source>
        <dbReference type="Google" id="ProtNLM"/>
    </source>
</evidence>
<dbReference type="InterPro" id="IPR036291">
    <property type="entry name" value="NAD(P)-bd_dom_sf"/>
</dbReference>
<feature type="region of interest" description="Disordered" evidence="1">
    <location>
        <begin position="1"/>
        <end position="28"/>
    </location>
</feature>
<dbReference type="InterPro" id="IPR011032">
    <property type="entry name" value="GroES-like_sf"/>
</dbReference>
<evidence type="ECO:0000256" key="1">
    <source>
        <dbReference type="SAM" id="MobiDB-lite"/>
    </source>
</evidence>